<comment type="pathway">
    <text evidence="11">Phospholipid metabolism; phosphatidylethanolamine biosynthesis; phosphatidylethanolamine from CDP-diacylglycerol: step 2/2.</text>
</comment>
<feature type="transmembrane region" description="Helical" evidence="12">
    <location>
        <begin position="30"/>
        <end position="63"/>
    </location>
</feature>
<evidence type="ECO:0000256" key="9">
    <source>
        <dbReference type="ARBA" id="ARBA00023264"/>
    </source>
</evidence>
<accession>A0A845A4Y9</accession>
<dbReference type="AlphaFoldDB" id="A0A845A4Y9"/>
<dbReference type="GO" id="GO:0004609">
    <property type="term" value="F:phosphatidylserine decarboxylase activity"/>
    <property type="evidence" value="ECO:0007669"/>
    <property type="project" value="UniProtKB-UniRule"/>
</dbReference>
<gene>
    <name evidence="11" type="primary">psd</name>
    <name evidence="13" type="ORF">GRI39_00965</name>
</gene>
<feature type="chain" id="PRO_5033175654" description="Phosphatidylserine decarboxylase beta chain" evidence="11">
    <location>
        <begin position="1"/>
        <end position="208"/>
    </location>
</feature>
<keyword evidence="12" id="KW-0812">Transmembrane</keyword>
<keyword evidence="10 11" id="KW-0670">Pyruvate</keyword>
<dbReference type="NCBIfam" id="NF003685">
    <property type="entry name" value="PRK05305.2-5"/>
    <property type="match status" value="1"/>
</dbReference>
<dbReference type="GO" id="GO:0005886">
    <property type="term" value="C:plasma membrane"/>
    <property type="evidence" value="ECO:0007669"/>
    <property type="project" value="UniProtKB-SubCell"/>
</dbReference>
<dbReference type="Proteomes" id="UP000460561">
    <property type="component" value="Unassembled WGS sequence"/>
</dbReference>
<proteinExistence type="inferred from homology"/>
<feature type="chain" id="PRO_5033175653" description="Phosphatidylserine decarboxylase alpha chain" evidence="11">
    <location>
        <begin position="209"/>
        <end position="250"/>
    </location>
</feature>
<keyword evidence="12" id="KW-1133">Transmembrane helix</keyword>
<keyword evidence="2 11" id="KW-0444">Lipid biosynthesis</keyword>
<evidence type="ECO:0000256" key="10">
    <source>
        <dbReference type="ARBA" id="ARBA00023317"/>
    </source>
</evidence>
<evidence type="ECO:0000256" key="4">
    <source>
        <dbReference type="ARBA" id="ARBA00023098"/>
    </source>
</evidence>
<keyword evidence="5 11" id="KW-0472">Membrane</keyword>
<keyword evidence="4 11" id="KW-0443">Lipid metabolism</keyword>
<sequence>MAGDLTDNRGRGDAAWGWPPIHPEGRKFGLIAVGISLIFLLLLDWEIVGWPLLALSAGVFAFFRDPERVVPQGDDMIVAPADGLVTLIMQVPPPVELQAPDSQGLPGLGTEPVTRISIFMSVFDVHINRAPVGGIVRRVHYIPGKFMNADLDKASEENERQHVLIERSDGRVIGCTQIAGLVARRIVPFVKPGDIVAVGQRIGLIRFGSRVDVYLPQGTDSKVLLGQRIVAGETVLAEIGKQKLIEGVSQ</sequence>
<dbReference type="NCBIfam" id="NF003678">
    <property type="entry name" value="PRK05305.1-2"/>
    <property type="match status" value="1"/>
</dbReference>
<evidence type="ECO:0000256" key="3">
    <source>
        <dbReference type="ARBA" id="ARBA00022793"/>
    </source>
</evidence>
<dbReference type="GO" id="GO:0006646">
    <property type="term" value="P:phosphatidylethanolamine biosynthetic process"/>
    <property type="evidence" value="ECO:0007669"/>
    <property type="project" value="UniProtKB-UniRule"/>
</dbReference>
<comment type="similarity">
    <text evidence="11">Belongs to the phosphatidylserine decarboxylase family. PSD-A subfamily.</text>
</comment>
<comment type="function">
    <text evidence="11">Catalyzes the formation of phosphatidylethanolamine (PtdEtn) from phosphatidylserine (PtdSer).</text>
</comment>
<dbReference type="PANTHER" id="PTHR35809:SF1">
    <property type="entry name" value="ARCHAETIDYLSERINE DECARBOXYLASE PROENZYME-RELATED"/>
    <property type="match status" value="1"/>
</dbReference>
<keyword evidence="6 11" id="KW-0865">Zymogen</keyword>
<dbReference type="NCBIfam" id="NF003679">
    <property type="entry name" value="PRK05305.1-3"/>
    <property type="match status" value="1"/>
</dbReference>
<comment type="cofactor">
    <cofactor evidence="11">
        <name>pyruvate</name>
        <dbReference type="ChEBI" id="CHEBI:15361"/>
    </cofactor>
    <text evidence="11">Binds 1 pyruvoyl group covalently per subunit.</text>
</comment>
<keyword evidence="14" id="KW-1185">Reference proteome</keyword>
<dbReference type="HAMAP" id="MF_00664">
    <property type="entry name" value="PS_decarb_PSD_A"/>
    <property type="match status" value="1"/>
</dbReference>
<evidence type="ECO:0000256" key="12">
    <source>
        <dbReference type="SAM" id="Phobius"/>
    </source>
</evidence>
<feature type="site" description="Cleavage (non-hydrolytic); by autocatalysis" evidence="11">
    <location>
        <begin position="208"/>
        <end position="209"/>
    </location>
</feature>
<dbReference type="RefSeq" id="WP_160737836.1">
    <property type="nucleotide sequence ID" value="NZ_WTYQ01000001.1"/>
</dbReference>
<evidence type="ECO:0000256" key="2">
    <source>
        <dbReference type="ARBA" id="ARBA00022516"/>
    </source>
</evidence>
<comment type="PTM">
    <text evidence="11">Is synthesized initially as an inactive proenzyme. Formation of the active enzyme involves a self-maturation process in which the active site pyruvoyl group is generated from an internal serine residue via an autocatalytic post-translational modification. Two non-identical subunits are generated from the proenzyme in this reaction, and the pyruvate is formed at the N-terminus of the alpha chain, which is derived from the carboxyl end of the proenzyme. The post-translation cleavage follows an unusual pathway, termed non-hydrolytic serinolysis, in which the side chain hydroxyl group of the serine supplies its oxygen atom to form the C-terminus of the beta chain, while the remainder of the serine residue undergoes an oxidative deamination to produce ammonia and the pyruvoyl prosthetic group on the alpha chain.</text>
</comment>
<keyword evidence="7 11" id="KW-0594">Phospholipid biosynthesis</keyword>
<dbReference type="UniPathway" id="UPA00558">
    <property type="reaction ID" value="UER00616"/>
</dbReference>
<evidence type="ECO:0000313" key="13">
    <source>
        <dbReference type="EMBL" id="MXP24617.1"/>
    </source>
</evidence>
<dbReference type="InterPro" id="IPR033175">
    <property type="entry name" value="PSD-A"/>
</dbReference>
<dbReference type="InterPro" id="IPR003817">
    <property type="entry name" value="PS_Dcarbxylase"/>
</dbReference>
<feature type="modified residue" description="Pyruvic acid (Ser); by autocatalysis" evidence="11">
    <location>
        <position position="209"/>
    </location>
</feature>
<evidence type="ECO:0000256" key="8">
    <source>
        <dbReference type="ARBA" id="ARBA00023239"/>
    </source>
</evidence>
<keyword evidence="8 11" id="KW-0456">Lyase</keyword>
<dbReference type="EC" id="4.1.1.65" evidence="11"/>
<dbReference type="PANTHER" id="PTHR35809">
    <property type="entry name" value="ARCHAETIDYLSERINE DECARBOXYLASE PROENZYME-RELATED"/>
    <property type="match status" value="1"/>
</dbReference>
<organism evidence="13 14">
    <name type="scientific">Altericroceibacterium indicum</name>
    <dbReference type="NCBI Taxonomy" id="374177"/>
    <lineage>
        <taxon>Bacteria</taxon>
        <taxon>Pseudomonadati</taxon>
        <taxon>Pseudomonadota</taxon>
        <taxon>Alphaproteobacteria</taxon>
        <taxon>Sphingomonadales</taxon>
        <taxon>Erythrobacteraceae</taxon>
        <taxon>Altericroceibacterium</taxon>
    </lineage>
</organism>
<keyword evidence="3 11" id="KW-0210">Decarboxylase</keyword>
<protein>
    <recommendedName>
        <fullName evidence="11">Phosphatidylserine decarboxylase proenzyme</fullName>
        <ecNumber evidence="11">4.1.1.65</ecNumber>
    </recommendedName>
    <component>
        <recommendedName>
            <fullName evidence="11">Phosphatidylserine decarboxylase alpha chain</fullName>
        </recommendedName>
    </component>
    <component>
        <recommendedName>
            <fullName evidence="11">Phosphatidylserine decarboxylase beta chain</fullName>
        </recommendedName>
    </component>
</protein>
<dbReference type="OrthoDB" id="9790893at2"/>
<evidence type="ECO:0000256" key="6">
    <source>
        <dbReference type="ARBA" id="ARBA00023145"/>
    </source>
</evidence>
<evidence type="ECO:0000313" key="14">
    <source>
        <dbReference type="Proteomes" id="UP000460561"/>
    </source>
</evidence>
<keyword evidence="9 11" id="KW-1208">Phospholipid metabolism</keyword>
<comment type="catalytic activity">
    <reaction evidence="11">
        <text>a 1,2-diacyl-sn-glycero-3-phospho-L-serine + H(+) = a 1,2-diacyl-sn-glycero-3-phosphoethanolamine + CO2</text>
        <dbReference type="Rhea" id="RHEA:20828"/>
        <dbReference type="ChEBI" id="CHEBI:15378"/>
        <dbReference type="ChEBI" id="CHEBI:16526"/>
        <dbReference type="ChEBI" id="CHEBI:57262"/>
        <dbReference type="ChEBI" id="CHEBI:64612"/>
        <dbReference type="EC" id="4.1.1.65"/>
    </reaction>
</comment>
<dbReference type="EMBL" id="WTYQ01000001">
    <property type="protein sequence ID" value="MXP24617.1"/>
    <property type="molecule type" value="Genomic_DNA"/>
</dbReference>
<dbReference type="Pfam" id="PF02666">
    <property type="entry name" value="PS_Dcarbxylase"/>
    <property type="match status" value="1"/>
</dbReference>
<evidence type="ECO:0000256" key="1">
    <source>
        <dbReference type="ARBA" id="ARBA00022475"/>
    </source>
</evidence>
<keyword evidence="1 11" id="KW-1003">Cell membrane</keyword>
<reference evidence="13 14" key="1">
    <citation type="submission" date="2019-12" db="EMBL/GenBank/DDBJ databases">
        <title>Genomic-based taxomic classification of the family Erythrobacteraceae.</title>
        <authorList>
            <person name="Xu L."/>
        </authorList>
    </citation>
    <scope>NUCLEOTIDE SEQUENCE [LARGE SCALE GENOMIC DNA]</scope>
    <source>
        <strain evidence="13 14">DSM 18604</strain>
    </source>
</reference>
<evidence type="ECO:0000256" key="7">
    <source>
        <dbReference type="ARBA" id="ARBA00023209"/>
    </source>
</evidence>
<comment type="caution">
    <text evidence="13">The sequence shown here is derived from an EMBL/GenBank/DDBJ whole genome shotgun (WGS) entry which is preliminary data.</text>
</comment>
<name>A0A845A4Y9_9SPHN</name>
<evidence type="ECO:0000256" key="11">
    <source>
        <dbReference type="HAMAP-Rule" id="MF_00664"/>
    </source>
</evidence>
<evidence type="ECO:0000256" key="5">
    <source>
        <dbReference type="ARBA" id="ARBA00023136"/>
    </source>
</evidence>
<comment type="subcellular location">
    <subcellularLocation>
        <location evidence="11">Cell membrane</location>
        <topology evidence="11">Peripheral membrane protein</topology>
    </subcellularLocation>
</comment>
<feature type="active site" description="Schiff-base intermediate with substrate; via pyruvic acid" evidence="11">
    <location>
        <position position="209"/>
    </location>
</feature>
<comment type="subunit">
    <text evidence="11">Heterodimer of a large membrane-associated beta subunit and a small pyruvoyl-containing alpha subunit.</text>
</comment>